<feature type="compositionally biased region" description="Basic and acidic residues" evidence="1">
    <location>
        <begin position="19"/>
        <end position="30"/>
    </location>
</feature>
<dbReference type="EMBL" id="AWUE01014943">
    <property type="protein sequence ID" value="OMP00359.1"/>
    <property type="molecule type" value="Genomic_DNA"/>
</dbReference>
<protein>
    <submittedName>
        <fullName evidence="2">Uncharacterized protein</fullName>
    </submittedName>
</protein>
<keyword evidence="3" id="KW-1185">Reference proteome</keyword>
<dbReference type="Proteomes" id="UP000187203">
    <property type="component" value="Unassembled WGS sequence"/>
</dbReference>
<reference evidence="3" key="1">
    <citation type="submission" date="2013-09" db="EMBL/GenBank/DDBJ databases">
        <title>Corchorus olitorius genome sequencing.</title>
        <authorList>
            <person name="Alam M."/>
            <person name="Haque M.S."/>
            <person name="Islam M.S."/>
            <person name="Emdad E.M."/>
            <person name="Islam M.M."/>
            <person name="Ahmed B."/>
            <person name="Halim A."/>
            <person name="Hossen Q.M.M."/>
            <person name="Hossain M.Z."/>
            <person name="Ahmed R."/>
            <person name="Khan M.M."/>
            <person name="Islam R."/>
            <person name="Rashid M.M."/>
            <person name="Khan S.A."/>
            <person name="Rahman M.S."/>
            <person name="Alam M."/>
            <person name="Yahiya A.S."/>
            <person name="Khan M.S."/>
            <person name="Azam M.S."/>
            <person name="Haque T."/>
            <person name="Lashkar M.Z.H."/>
            <person name="Akhand A.I."/>
            <person name="Morshed G."/>
            <person name="Roy S."/>
            <person name="Uddin K.S."/>
            <person name="Rabeya T."/>
            <person name="Hossain A.S."/>
            <person name="Chowdhury A."/>
            <person name="Snigdha A.R."/>
            <person name="Mortoza M.S."/>
            <person name="Matin S.A."/>
            <person name="Hoque S.M.E."/>
            <person name="Islam M.K."/>
            <person name="Roy D.K."/>
            <person name="Haider R."/>
            <person name="Moosa M.M."/>
            <person name="Elias S.M."/>
            <person name="Hasan A.M."/>
            <person name="Jahan S."/>
            <person name="Shafiuddin M."/>
            <person name="Mahmood N."/>
            <person name="Shommy N.S."/>
        </authorList>
    </citation>
    <scope>NUCLEOTIDE SEQUENCE [LARGE SCALE GENOMIC DNA]</scope>
    <source>
        <strain evidence="3">cv. O-4</strain>
    </source>
</reference>
<evidence type="ECO:0000256" key="1">
    <source>
        <dbReference type="SAM" id="MobiDB-lite"/>
    </source>
</evidence>
<evidence type="ECO:0000313" key="2">
    <source>
        <dbReference type="EMBL" id="OMP00359.1"/>
    </source>
</evidence>
<proteinExistence type="predicted"/>
<gene>
    <name evidence="2" type="ORF">COLO4_12758</name>
</gene>
<feature type="region of interest" description="Disordered" evidence="1">
    <location>
        <begin position="1"/>
        <end position="30"/>
    </location>
</feature>
<dbReference type="AlphaFoldDB" id="A0A1R3JZT9"/>
<name>A0A1R3JZT9_9ROSI</name>
<comment type="caution">
    <text evidence="2">The sequence shown here is derived from an EMBL/GenBank/DDBJ whole genome shotgun (WGS) entry which is preliminary data.</text>
</comment>
<evidence type="ECO:0000313" key="3">
    <source>
        <dbReference type="Proteomes" id="UP000187203"/>
    </source>
</evidence>
<sequence length="30" mass="3313">MAATCAIDNGRSTTTDFEWQMKSDSKAMTN</sequence>
<accession>A0A1R3JZT9</accession>
<organism evidence="2 3">
    <name type="scientific">Corchorus olitorius</name>
    <dbReference type="NCBI Taxonomy" id="93759"/>
    <lineage>
        <taxon>Eukaryota</taxon>
        <taxon>Viridiplantae</taxon>
        <taxon>Streptophyta</taxon>
        <taxon>Embryophyta</taxon>
        <taxon>Tracheophyta</taxon>
        <taxon>Spermatophyta</taxon>
        <taxon>Magnoliopsida</taxon>
        <taxon>eudicotyledons</taxon>
        <taxon>Gunneridae</taxon>
        <taxon>Pentapetalae</taxon>
        <taxon>rosids</taxon>
        <taxon>malvids</taxon>
        <taxon>Malvales</taxon>
        <taxon>Malvaceae</taxon>
        <taxon>Grewioideae</taxon>
        <taxon>Apeibeae</taxon>
        <taxon>Corchorus</taxon>
    </lineage>
</organism>